<keyword evidence="2" id="KW-0418">Kinase</keyword>
<dbReference type="AlphaFoldDB" id="A0A9Q8L590"/>
<sequence length="1084" mass="116488">MNKHQHATLRLTPSHSSFFKSSTPRSPVKASRCEEPGLRLQKVIGTTTASTTGFDALPSTSQFAFTAGAAAVLAKVDENLHVTQSFFRANPGIAVQTRDGNGAWPATPTPTEPRHRTVGNLKDRGDNRSPISSANRDWSDSPGRTISAKDRVKAATSVAISPNGKWLAVGETGYRPRVLVFSAKDASSDTPVCAMAEHTFGVHALRFSPDSKYLASLGTVNDGFLYIWTIDERTGAASLLASNKCTTVIHAMAWLGRSIIIAGLRFVKVFRPDDDLSADVRSGDTVRGNSLTTPRARIDNRSSDFGNSILSPKHRALAGKNSLLGDLLDATFTCIVPVSDCKAFVCADSGEICLLDDTAKMQTLTTTANAGIRITAARVEEDAMLYVAGDCEESASFAISDLECQPSSPIRSRPNSASPTKASIRSGPAIVALATLDNAVVEVTSDHVIRLTNGHGVDDKTNMTTRQLPAHEDPVLGVQPLESSHMPNASFITFSARGTVHIWDQDGVSVAAALSLPIEDSPEMYGLQNELKAVTTLYKGSLLVSGDKYGSLAVLDMQARRLAHQIRAHSAEVLDLLAFERDNTNYLASASRDRTVQLFRSRDGRLDLVQTMDEHAGAVTGLLITRSGDQLLSCSSDRSIVIRKAMAREVNGSSTLAFVMLRAIAIKTTITSMALTGEENVILASSSDRCIGKYSIKSGQAGFAFKCSDNENGEAVIMSKISYASNFNGNPVIAGISSSDKSLRLYSEYGSLIARDWGHTEGVTNMTFLPVATTEIDQSPVPRIVTVAADSTVFLWAGVAPGGRRSSQNLPGSDEEKPKNLAPLGPPLRRVLSHSEMNRFRRESSVEELGSPSPPAATVPPVSPPKVRKKTSRLSLAQAPKLEPGHRSNFDTSRRRSLMQRSPSPPSPRTTSKRDITKRQTLGMSIRSKSSDNVLNAGVSSNGHVSGFGSLTSSTESVCRTLRAYRRKLASPNTGNDIAPAAFRELEKELKLTVRAIGEKSQGKGVDEAILAKLLDQASDRLVGILDQKFKARVDSPSRNGTDDQSPSSNGRLEPPAELEEPIEERIERSDTAPGALETRANRS</sequence>
<dbReference type="InterPro" id="IPR052779">
    <property type="entry name" value="WDR62"/>
</dbReference>
<feature type="region of interest" description="Disordered" evidence="1">
    <location>
        <begin position="104"/>
        <end position="145"/>
    </location>
</feature>
<proteinExistence type="predicted"/>
<dbReference type="InterPro" id="IPR011047">
    <property type="entry name" value="Quinoprotein_ADH-like_sf"/>
</dbReference>
<keyword evidence="2" id="KW-0808">Transferase</keyword>
<feature type="region of interest" description="Disordered" evidence="1">
    <location>
        <begin position="804"/>
        <end position="930"/>
    </location>
</feature>
<dbReference type="InterPro" id="IPR015943">
    <property type="entry name" value="WD40/YVTN_repeat-like_dom_sf"/>
</dbReference>
<dbReference type="OMA" id="ASYYTWA"/>
<feature type="compositionally biased region" description="Basic and acidic residues" evidence="1">
    <location>
        <begin position="836"/>
        <end position="845"/>
    </location>
</feature>
<evidence type="ECO:0000313" key="2">
    <source>
        <dbReference type="EMBL" id="UJO11051.1"/>
    </source>
</evidence>
<accession>A0A9Q8L590</accession>
<name>A0A9Q8L590_PASFU</name>
<dbReference type="OrthoDB" id="6252103at2759"/>
<gene>
    <name evidence="2" type="ORF">CLAFUR5_01293</name>
</gene>
<evidence type="ECO:0000313" key="3">
    <source>
        <dbReference type="Proteomes" id="UP000756132"/>
    </source>
</evidence>
<dbReference type="Pfam" id="PF00400">
    <property type="entry name" value="WD40"/>
    <property type="match status" value="2"/>
</dbReference>
<dbReference type="PANTHER" id="PTHR45589:SF1">
    <property type="entry name" value="WD REPEAT DOMAIN 62, ISOFORM G"/>
    <property type="match status" value="1"/>
</dbReference>
<dbReference type="PANTHER" id="PTHR45589">
    <property type="entry name" value="WD REPEAT DOMAIN 62, ISOFORM G"/>
    <property type="match status" value="1"/>
</dbReference>
<feature type="region of interest" description="Disordered" evidence="1">
    <location>
        <begin position="1032"/>
        <end position="1084"/>
    </location>
</feature>
<feature type="region of interest" description="Disordered" evidence="1">
    <location>
        <begin position="1"/>
        <end position="33"/>
    </location>
</feature>
<dbReference type="SUPFAM" id="SSF50998">
    <property type="entry name" value="Quinoprotein alcohol dehydrogenase-like"/>
    <property type="match status" value="1"/>
</dbReference>
<feature type="compositionally biased region" description="Pro residues" evidence="1">
    <location>
        <begin position="852"/>
        <end position="864"/>
    </location>
</feature>
<dbReference type="Gene3D" id="2.130.10.10">
    <property type="entry name" value="YVTN repeat-like/Quinoprotein amine dehydrogenase"/>
    <property type="match status" value="3"/>
</dbReference>
<keyword evidence="3" id="KW-1185">Reference proteome</keyword>
<dbReference type="GeneID" id="71981171"/>
<dbReference type="EMBL" id="CP090163">
    <property type="protein sequence ID" value="UJO11051.1"/>
    <property type="molecule type" value="Genomic_DNA"/>
</dbReference>
<organism evidence="2 3">
    <name type="scientific">Passalora fulva</name>
    <name type="common">Tomato leaf mold</name>
    <name type="synonym">Cladosporium fulvum</name>
    <dbReference type="NCBI Taxonomy" id="5499"/>
    <lineage>
        <taxon>Eukaryota</taxon>
        <taxon>Fungi</taxon>
        <taxon>Dikarya</taxon>
        <taxon>Ascomycota</taxon>
        <taxon>Pezizomycotina</taxon>
        <taxon>Dothideomycetes</taxon>
        <taxon>Dothideomycetidae</taxon>
        <taxon>Mycosphaerellales</taxon>
        <taxon>Mycosphaerellaceae</taxon>
        <taxon>Fulvia</taxon>
    </lineage>
</organism>
<dbReference type="InterPro" id="IPR036322">
    <property type="entry name" value="WD40_repeat_dom_sf"/>
</dbReference>
<dbReference type="Proteomes" id="UP000756132">
    <property type="component" value="Chromosome 1"/>
</dbReference>
<dbReference type="SMART" id="SM00320">
    <property type="entry name" value="WD40"/>
    <property type="match status" value="7"/>
</dbReference>
<reference evidence="2" key="1">
    <citation type="submission" date="2021-12" db="EMBL/GenBank/DDBJ databases">
        <authorList>
            <person name="Zaccaron A."/>
            <person name="Stergiopoulos I."/>
        </authorList>
    </citation>
    <scope>NUCLEOTIDE SEQUENCE</scope>
    <source>
        <strain evidence="2">Race5_Kim</strain>
    </source>
</reference>
<feature type="compositionally biased region" description="Polar residues" evidence="1">
    <location>
        <begin position="11"/>
        <end position="25"/>
    </location>
</feature>
<protein>
    <submittedName>
        <fullName evidence="2">Mitogen-activated protein kinase-binding protein 1</fullName>
    </submittedName>
</protein>
<evidence type="ECO:0000256" key="1">
    <source>
        <dbReference type="SAM" id="MobiDB-lite"/>
    </source>
</evidence>
<dbReference type="SUPFAM" id="SSF50978">
    <property type="entry name" value="WD40 repeat-like"/>
    <property type="match status" value="2"/>
</dbReference>
<dbReference type="KEGG" id="ffu:CLAFUR5_01293"/>
<feature type="compositionally biased region" description="Polar residues" evidence="1">
    <location>
        <begin position="1037"/>
        <end position="1051"/>
    </location>
</feature>
<feature type="compositionally biased region" description="Polar residues" evidence="1">
    <location>
        <begin position="919"/>
        <end position="930"/>
    </location>
</feature>
<dbReference type="GO" id="GO:0016301">
    <property type="term" value="F:kinase activity"/>
    <property type="evidence" value="ECO:0007669"/>
    <property type="project" value="UniProtKB-KW"/>
</dbReference>
<dbReference type="RefSeq" id="XP_047755417.1">
    <property type="nucleotide sequence ID" value="XM_047900441.1"/>
</dbReference>
<dbReference type="InterPro" id="IPR001680">
    <property type="entry name" value="WD40_rpt"/>
</dbReference>
<feature type="compositionally biased region" description="Basic and acidic residues" evidence="1">
    <location>
        <begin position="883"/>
        <end position="894"/>
    </location>
</feature>
<reference evidence="2" key="2">
    <citation type="journal article" date="2022" name="Microb. Genom.">
        <title>A chromosome-scale genome assembly of the tomato pathogen Cladosporium fulvum reveals a compartmentalized genome architecture and the presence of a dispensable chromosome.</title>
        <authorList>
            <person name="Zaccaron A.Z."/>
            <person name="Chen L.H."/>
            <person name="Samaras A."/>
            <person name="Stergiopoulos I."/>
        </authorList>
    </citation>
    <scope>NUCLEOTIDE SEQUENCE</scope>
    <source>
        <strain evidence="2">Race5_Kim</strain>
    </source>
</reference>